<reference evidence="5" key="1">
    <citation type="submission" date="2019-01" db="EMBL/GenBank/DDBJ databases">
        <authorList>
            <person name="Lista F."/>
            <person name="Anselmo A."/>
        </authorList>
    </citation>
    <scope>NUCLEOTIDE SEQUENCE</scope>
    <source>
        <strain evidence="3">12S</strain>
        <strain evidence="5">14R</strain>
        <strain evidence="2">14S</strain>
        <strain evidence="1">16S</strain>
        <strain evidence="4">6S</strain>
    </source>
</reference>
<protein>
    <recommendedName>
        <fullName evidence="6">EexN family lipoprotein</fullName>
    </recommendedName>
</protein>
<dbReference type="EMBL" id="SDCK01000044">
    <property type="protein sequence ID" value="TCX46114.1"/>
    <property type="molecule type" value="Genomic_DNA"/>
</dbReference>
<dbReference type="EMBL" id="SDDH01000050">
    <property type="protein sequence ID" value="TCY63216.1"/>
    <property type="molecule type" value="Genomic_DNA"/>
</dbReference>
<dbReference type="NCBIfam" id="NF033894">
    <property type="entry name" value="Eex_IncN"/>
    <property type="match status" value="1"/>
</dbReference>
<dbReference type="EMBL" id="SDCI01000013">
    <property type="protein sequence ID" value="TCX42212.1"/>
    <property type="molecule type" value="Genomic_DNA"/>
</dbReference>
<dbReference type="EMBL" id="SDCG01000015">
    <property type="protein sequence ID" value="TCX24458.1"/>
    <property type="molecule type" value="Genomic_DNA"/>
</dbReference>
<dbReference type="InterPro" id="IPR047937">
    <property type="entry name" value="Eex_IncN-like"/>
</dbReference>
<comment type="caution">
    <text evidence="5">The sequence shown here is derived from an EMBL/GenBank/DDBJ whole genome shotgun (WGS) entry which is preliminary data.</text>
</comment>
<evidence type="ECO:0000313" key="2">
    <source>
        <dbReference type="EMBL" id="TCX42212.1"/>
    </source>
</evidence>
<evidence type="ECO:0000313" key="3">
    <source>
        <dbReference type="EMBL" id="TCX46114.1"/>
    </source>
</evidence>
<evidence type="ECO:0000313" key="4">
    <source>
        <dbReference type="EMBL" id="TCX87990.1"/>
    </source>
</evidence>
<gene>
    <name evidence="1" type="ORF">ETE70_18480</name>
    <name evidence="3" type="ORF">ETE72_26000</name>
    <name evidence="4" type="ORF">ETE87_17885</name>
    <name evidence="2" type="ORF">ETF02_16375</name>
    <name evidence="5" type="ORF">ETH45_22385</name>
</gene>
<sequence length="84" mass="9770">MRYLCYQKKIILISTITLCFSIVGCKEEAKTTKWYRDHPDELKLVYEKCQKSGDASENCKNANEAHYQIKQLNAPTPDLNNLEE</sequence>
<dbReference type="EMBL" id="SDCQ01000019">
    <property type="protein sequence ID" value="TCX87990.1"/>
    <property type="molecule type" value="Genomic_DNA"/>
</dbReference>
<dbReference type="RefSeq" id="WP_023159837.1">
    <property type="nucleotide sequence ID" value="NZ_CAAGTS010000001.1"/>
</dbReference>
<evidence type="ECO:0000313" key="5">
    <source>
        <dbReference type="EMBL" id="TCY63216.1"/>
    </source>
</evidence>
<name>A0A483TQ73_KLEPN</name>
<dbReference type="AlphaFoldDB" id="A0A483TQ73"/>
<proteinExistence type="predicted"/>
<evidence type="ECO:0000313" key="1">
    <source>
        <dbReference type="EMBL" id="TCX24458.1"/>
    </source>
</evidence>
<dbReference type="PROSITE" id="PS51257">
    <property type="entry name" value="PROKAR_LIPOPROTEIN"/>
    <property type="match status" value="1"/>
</dbReference>
<organism evidence="5">
    <name type="scientific">Klebsiella pneumoniae</name>
    <dbReference type="NCBI Taxonomy" id="573"/>
    <lineage>
        <taxon>Bacteria</taxon>
        <taxon>Pseudomonadati</taxon>
        <taxon>Pseudomonadota</taxon>
        <taxon>Gammaproteobacteria</taxon>
        <taxon>Enterobacterales</taxon>
        <taxon>Enterobacteriaceae</taxon>
        <taxon>Klebsiella/Raoultella group</taxon>
        <taxon>Klebsiella</taxon>
        <taxon>Klebsiella pneumoniae complex</taxon>
    </lineage>
</organism>
<accession>A0A483TQ73</accession>
<evidence type="ECO:0008006" key="6">
    <source>
        <dbReference type="Google" id="ProtNLM"/>
    </source>
</evidence>